<gene>
    <name evidence="2" type="ORF">ILEXP_LOCUS17267</name>
</gene>
<sequence length="94" mass="10773">NTIFSLRDMDLENNLMTTISMVKAEIEKQEKENRVCELELILSEIMVNEKLVKELSLDDLRDLRGLVDDKLKEIRQVHGVVEDNNSGEASGEKN</sequence>
<protein>
    <submittedName>
        <fullName evidence="2">Uncharacterized protein</fullName>
    </submittedName>
</protein>
<accession>A0ABC8RW81</accession>
<dbReference type="Proteomes" id="UP001642360">
    <property type="component" value="Unassembled WGS sequence"/>
</dbReference>
<evidence type="ECO:0000313" key="3">
    <source>
        <dbReference type="Proteomes" id="UP001642360"/>
    </source>
</evidence>
<feature type="non-terminal residue" evidence="2">
    <location>
        <position position="1"/>
    </location>
</feature>
<keyword evidence="3" id="KW-1185">Reference proteome</keyword>
<name>A0ABC8RW81_9AQUA</name>
<dbReference type="AlphaFoldDB" id="A0ABC8RW81"/>
<proteinExistence type="predicted"/>
<keyword evidence="1" id="KW-0175">Coiled coil</keyword>
<dbReference type="EMBL" id="CAUOFW020001849">
    <property type="protein sequence ID" value="CAK9149234.1"/>
    <property type="molecule type" value="Genomic_DNA"/>
</dbReference>
<evidence type="ECO:0000256" key="1">
    <source>
        <dbReference type="SAM" id="Coils"/>
    </source>
</evidence>
<feature type="coiled-coil region" evidence="1">
    <location>
        <begin position="12"/>
        <end position="39"/>
    </location>
</feature>
<organism evidence="2 3">
    <name type="scientific">Ilex paraguariensis</name>
    <name type="common">yerba mate</name>
    <dbReference type="NCBI Taxonomy" id="185542"/>
    <lineage>
        <taxon>Eukaryota</taxon>
        <taxon>Viridiplantae</taxon>
        <taxon>Streptophyta</taxon>
        <taxon>Embryophyta</taxon>
        <taxon>Tracheophyta</taxon>
        <taxon>Spermatophyta</taxon>
        <taxon>Magnoliopsida</taxon>
        <taxon>eudicotyledons</taxon>
        <taxon>Gunneridae</taxon>
        <taxon>Pentapetalae</taxon>
        <taxon>asterids</taxon>
        <taxon>campanulids</taxon>
        <taxon>Aquifoliales</taxon>
        <taxon>Aquifoliaceae</taxon>
        <taxon>Ilex</taxon>
    </lineage>
</organism>
<comment type="caution">
    <text evidence="2">The sequence shown here is derived from an EMBL/GenBank/DDBJ whole genome shotgun (WGS) entry which is preliminary data.</text>
</comment>
<reference evidence="2 3" key="1">
    <citation type="submission" date="2024-02" db="EMBL/GenBank/DDBJ databases">
        <authorList>
            <person name="Vignale AGUSTIN F."/>
            <person name="Sosa J E."/>
            <person name="Modenutti C."/>
        </authorList>
    </citation>
    <scope>NUCLEOTIDE SEQUENCE [LARGE SCALE GENOMIC DNA]</scope>
</reference>
<evidence type="ECO:0000313" key="2">
    <source>
        <dbReference type="EMBL" id="CAK9149234.1"/>
    </source>
</evidence>